<keyword evidence="2" id="KW-1185">Reference proteome</keyword>
<name>A0AAV7VYZ0_PLEWA</name>
<gene>
    <name evidence="1" type="ORF">NDU88_002292</name>
</gene>
<protein>
    <recommendedName>
        <fullName evidence="3">Secreted protein</fullName>
    </recommendedName>
</protein>
<dbReference type="Proteomes" id="UP001066276">
    <property type="component" value="Chromosome 1_2"/>
</dbReference>
<reference evidence="1" key="1">
    <citation type="journal article" date="2022" name="bioRxiv">
        <title>Sequencing and chromosome-scale assembly of the giantPleurodeles waltlgenome.</title>
        <authorList>
            <person name="Brown T."/>
            <person name="Elewa A."/>
            <person name="Iarovenko S."/>
            <person name="Subramanian E."/>
            <person name="Araus A.J."/>
            <person name="Petzold A."/>
            <person name="Susuki M."/>
            <person name="Suzuki K.-i.T."/>
            <person name="Hayashi T."/>
            <person name="Toyoda A."/>
            <person name="Oliveira C."/>
            <person name="Osipova E."/>
            <person name="Leigh N.D."/>
            <person name="Simon A."/>
            <person name="Yun M.H."/>
        </authorList>
    </citation>
    <scope>NUCLEOTIDE SEQUENCE</scope>
    <source>
        <strain evidence="1">20211129_DDA</strain>
        <tissue evidence="1">Liver</tissue>
    </source>
</reference>
<accession>A0AAV7VYZ0</accession>
<dbReference type="AlphaFoldDB" id="A0AAV7VYZ0"/>
<evidence type="ECO:0008006" key="3">
    <source>
        <dbReference type="Google" id="ProtNLM"/>
    </source>
</evidence>
<evidence type="ECO:0000313" key="2">
    <source>
        <dbReference type="Proteomes" id="UP001066276"/>
    </source>
</evidence>
<dbReference type="EMBL" id="JANPWB010000002">
    <property type="protein sequence ID" value="KAJ1206899.1"/>
    <property type="molecule type" value="Genomic_DNA"/>
</dbReference>
<organism evidence="1 2">
    <name type="scientific">Pleurodeles waltl</name>
    <name type="common">Iberian ribbed newt</name>
    <dbReference type="NCBI Taxonomy" id="8319"/>
    <lineage>
        <taxon>Eukaryota</taxon>
        <taxon>Metazoa</taxon>
        <taxon>Chordata</taxon>
        <taxon>Craniata</taxon>
        <taxon>Vertebrata</taxon>
        <taxon>Euteleostomi</taxon>
        <taxon>Amphibia</taxon>
        <taxon>Batrachia</taxon>
        <taxon>Caudata</taxon>
        <taxon>Salamandroidea</taxon>
        <taxon>Salamandridae</taxon>
        <taxon>Pleurodelinae</taxon>
        <taxon>Pleurodeles</taxon>
    </lineage>
</organism>
<evidence type="ECO:0000313" key="1">
    <source>
        <dbReference type="EMBL" id="KAJ1206899.1"/>
    </source>
</evidence>
<sequence>MPLRSAFRAINACLWSWGPAIPRASPLRFVPQGLRRSSQATPLLAAISNLSALRMPGGSICHYMRFYSLTQASHTLCFFTVIYGGTAGSIMPW</sequence>
<comment type="caution">
    <text evidence="1">The sequence shown here is derived from an EMBL/GenBank/DDBJ whole genome shotgun (WGS) entry which is preliminary data.</text>
</comment>
<proteinExistence type="predicted"/>